<feature type="compositionally biased region" description="Basic and acidic residues" evidence="1">
    <location>
        <begin position="130"/>
        <end position="144"/>
    </location>
</feature>
<gene>
    <name evidence="2" type="ORF">AWC38_SpisGene14533</name>
</gene>
<dbReference type="Proteomes" id="UP000225706">
    <property type="component" value="Unassembled WGS sequence"/>
</dbReference>
<name>A0A2B4RXL1_STYPI</name>
<accession>A0A2B4RXL1</accession>
<feature type="region of interest" description="Disordered" evidence="1">
    <location>
        <begin position="121"/>
        <end position="144"/>
    </location>
</feature>
<dbReference type="AlphaFoldDB" id="A0A2B4RXL1"/>
<evidence type="ECO:0000256" key="1">
    <source>
        <dbReference type="SAM" id="MobiDB-lite"/>
    </source>
</evidence>
<reference evidence="3" key="1">
    <citation type="journal article" date="2017" name="bioRxiv">
        <title>Comparative analysis of the genomes of Stylophora pistillata and Acropora digitifera provides evidence for extensive differences between species of corals.</title>
        <authorList>
            <person name="Voolstra C.R."/>
            <person name="Li Y."/>
            <person name="Liew Y.J."/>
            <person name="Baumgarten S."/>
            <person name="Zoccola D."/>
            <person name="Flot J.-F."/>
            <person name="Tambutte S."/>
            <person name="Allemand D."/>
            <person name="Aranda M."/>
        </authorList>
    </citation>
    <scope>NUCLEOTIDE SEQUENCE [LARGE SCALE GENOMIC DNA]</scope>
</reference>
<evidence type="ECO:0000313" key="2">
    <source>
        <dbReference type="EMBL" id="PFX20982.1"/>
    </source>
</evidence>
<sequence length="155" mass="18546">MLYDLRVDATTGDFPHRTTYHFRTDRAYFNMFEHLKDNPKWSGVALDDLLRIVEKNAGYDDYCRMQRHVHSYIQAYEPAQVQNDDDKFFKLYADVMKAFLTYMEHCEQLYRKRLADEHSSDEDEVFVTPEKTEDINERKENPEPLPEHLIAIMNS</sequence>
<comment type="caution">
    <text evidence="2">The sequence shown here is derived from an EMBL/GenBank/DDBJ whole genome shotgun (WGS) entry which is preliminary data.</text>
</comment>
<keyword evidence="3" id="KW-1185">Reference proteome</keyword>
<protein>
    <submittedName>
        <fullName evidence="2">Uncharacterized protein</fullName>
    </submittedName>
</protein>
<proteinExistence type="predicted"/>
<organism evidence="2 3">
    <name type="scientific">Stylophora pistillata</name>
    <name type="common">Smooth cauliflower coral</name>
    <dbReference type="NCBI Taxonomy" id="50429"/>
    <lineage>
        <taxon>Eukaryota</taxon>
        <taxon>Metazoa</taxon>
        <taxon>Cnidaria</taxon>
        <taxon>Anthozoa</taxon>
        <taxon>Hexacorallia</taxon>
        <taxon>Scleractinia</taxon>
        <taxon>Astrocoeniina</taxon>
        <taxon>Pocilloporidae</taxon>
        <taxon>Stylophora</taxon>
    </lineage>
</organism>
<evidence type="ECO:0000313" key="3">
    <source>
        <dbReference type="Proteomes" id="UP000225706"/>
    </source>
</evidence>
<dbReference type="EMBL" id="LSMT01000296">
    <property type="protein sequence ID" value="PFX20982.1"/>
    <property type="molecule type" value="Genomic_DNA"/>
</dbReference>